<dbReference type="Pfam" id="PF07167">
    <property type="entry name" value="PhaC_N"/>
    <property type="match status" value="1"/>
</dbReference>
<proteinExistence type="predicted"/>
<keyword evidence="1 4" id="KW-0808">Transferase</keyword>
<evidence type="ECO:0000256" key="2">
    <source>
        <dbReference type="ARBA" id="ARBA00023315"/>
    </source>
</evidence>
<dbReference type="Gene3D" id="3.40.50.1820">
    <property type="entry name" value="alpha/beta hydrolase"/>
    <property type="match status" value="1"/>
</dbReference>
<name>A0A5E7N6D9_PSEFL</name>
<dbReference type="RefSeq" id="WP_150784772.1">
    <property type="nucleotide sequence ID" value="NZ_CABVII010000022.1"/>
</dbReference>
<dbReference type="PANTHER" id="PTHR36837">
    <property type="entry name" value="POLY(3-HYDROXYALKANOATE) POLYMERASE SUBUNIT PHAC"/>
    <property type="match status" value="1"/>
</dbReference>
<evidence type="ECO:0000313" key="5">
    <source>
        <dbReference type="Proteomes" id="UP000385207"/>
    </source>
</evidence>
<feature type="domain" description="Poly-beta-hydroxybutyrate polymerase N-terminal" evidence="3">
    <location>
        <begin position="52"/>
        <end position="221"/>
    </location>
</feature>
<dbReference type="PANTHER" id="PTHR36837:SF5">
    <property type="entry name" value="POLY-3-HYDROXYBUTYRATE SYNTHASE"/>
    <property type="match status" value="1"/>
</dbReference>
<dbReference type="GO" id="GO:0042619">
    <property type="term" value="P:poly-hydroxybutyrate biosynthetic process"/>
    <property type="evidence" value="ECO:0007669"/>
    <property type="project" value="InterPro"/>
</dbReference>
<accession>A0A5E7N6D9</accession>
<sequence length="535" mass="58660">MTNKNNPKESKLARLARLTSNGGRLASVSARMMLDLAAVGLGRSQVEADKGDRRFNHPAWENNPAYRRLGQAYLVWSRSVNGLADQLDTPDWRKREQLRFTLNVLTSAAAPTNSLLGNPAALQKAFDSGGSSMVRGAKNRLSDLRHNRGMPSQVDTEGFKVGENLAVTPGSVVYRNEVFELIEYRPSTAKVRERPLLLVPPMIGKYYFLDLAPGRSFIEYAVGSGLHFFTISWRNPRGQHTAWGLNTYTKAVIEALEVVQEISGSADVNAHGFCAGGLVLSCALNHLATQGKSPVHAASFGVMLLDFDTPGPIGAFSPKPVLDLARRRAAKTGIMNANDMSAAFTWLRPNDLVWNYWHNNYLLGEAPPAIDIMAWNADGTRLPAALHSQFLDIFSKNALIEGELCVLGSPLQAGSIQCDSYFMAAEADHLTPWQGCYRSAQLFGGERSFVLSNAGHIASLVNPPTNLKARYFTGPAPDIDADDWLAQASEQTGTWWTHWSQWVIDRAGAERNAPKTAGSKRFPVLEAAPGRYIHE</sequence>
<reference evidence="4 5" key="1">
    <citation type="submission" date="2019-09" db="EMBL/GenBank/DDBJ databases">
        <authorList>
            <person name="Chandra G."/>
            <person name="Truman W A."/>
        </authorList>
    </citation>
    <scope>NUCLEOTIDE SEQUENCE [LARGE SCALE GENOMIC DNA]</scope>
    <source>
        <strain evidence="4">PS862</strain>
    </source>
</reference>
<dbReference type="AlphaFoldDB" id="A0A5E7N6D9"/>
<organism evidence="4 5">
    <name type="scientific">Pseudomonas fluorescens</name>
    <dbReference type="NCBI Taxonomy" id="294"/>
    <lineage>
        <taxon>Bacteria</taxon>
        <taxon>Pseudomonadati</taxon>
        <taxon>Pseudomonadota</taxon>
        <taxon>Gammaproteobacteria</taxon>
        <taxon>Pseudomonadales</taxon>
        <taxon>Pseudomonadaceae</taxon>
        <taxon>Pseudomonas</taxon>
    </lineage>
</organism>
<gene>
    <name evidence="4" type="primary">phaC_3</name>
    <name evidence="4" type="ORF">PS862_04441</name>
</gene>
<dbReference type="InterPro" id="IPR010941">
    <property type="entry name" value="PhaC_N"/>
</dbReference>
<dbReference type="InterPro" id="IPR029058">
    <property type="entry name" value="AB_hydrolase_fold"/>
</dbReference>
<dbReference type="EMBL" id="CABVII010000022">
    <property type="protein sequence ID" value="VVP32419.1"/>
    <property type="molecule type" value="Genomic_DNA"/>
</dbReference>
<evidence type="ECO:0000313" key="4">
    <source>
        <dbReference type="EMBL" id="VVP32419.1"/>
    </source>
</evidence>
<dbReference type="EC" id="2.3.1.-" evidence="4"/>
<dbReference type="SUPFAM" id="SSF53474">
    <property type="entry name" value="alpha/beta-Hydrolases"/>
    <property type="match status" value="1"/>
</dbReference>
<keyword evidence="2 4" id="KW-0012">Acyltransferase</keyword>
<dbReference type="GO" id="GO:0016746">
    <property type="term" value="F:acyltransferase activity"/>
    <property type="evidence" value="ECO:0007669"/>
    <property type="project" value="UniProtKB-KW"/>
</dbReference>
<evidence type="ECO:0000256" key="1">
    <source>
        <dbReference type="ARBA" id="ARBA00022679"/>
    </source>
</evidence>
<dbReference type="OrthoDB" id="7208816at2"/>
<protein>
    <submittedName>
        <fullName evidence="4">Poly(3-hydroxyalkanoate) polymerase subunit PhaC</fullName>
        <ecNumber evidence="4">2.3.1.-</ecNumber>
    </submittedName>
</protein>
<dbReference type="Proteomes" id="UP000385207">
    <property type="component" value="Unassembled WGS sequence"/>
</dbReference>
<evidence type="ECO:0000259" key="3">
    <source>
        <dbReference type="Pfam" id="PF07167"/>
    </source>
</evidence>
<dbReference type="InterPro" id="IPR051321">
    <property type="entry name" value="PHA/PHB_synthase"/>
</dbReference>